<dbReference type="CDD" id="cd21809">
    <property type="entry name" value="ABC-2_lan_permease-like"/>
    <property type="match status" value="1"/>
</dbReference>
<organism evidence="2 3">
    <name type="scientific">Clostridium scatologenes</name>
    <dbReference type="NCBI Taxonomy" id="1548"/>
    <lineage>
        <taxon>Bacteria</taxon>
        <taxon>Bacillati</taxon>
        <taxon>Bacillota</taxon>
        <taxon>Clostridia</taxon>
        <taxon>Eubacteriales</taxon>
        <taxon>Clostridiaceae</taxon>
        <taxon>Clostridium</taxon>
    </lineage>
</organism>
<evidence type="ECO:0000256" key="1">
    <source>
        <dbReference type="SAM" id="Phobius"/>
    </source>
</evidence>
<proteinExistence type="predicted"/>
<evidence type="ECO:0000313" key="3">
    <source>
        <dbReference type="Proteomes" id="UP000033115"/>
    </source>
</evidence>
<keyword evidence="1" id="KW-1133">Transmembrane helix</keyword>
<name>A0A0E3K118_CLOSL</name>
<feature type="transmembrane region" description="Helical" evidence="1">
    <location>
        <begin position="170"/>
        <end position="187"/>
    </location>
</feature>
<dbReference type="RefSeq" id="WP_029163486.1">
    <property type="nucleotide sequence ID" value="NZ_CP009933.1"/>
</dbReference>
<accession>A0A0E3K118</accession>
<dbReference type="PANTHER" id="PTHR37305">
    <property type="entry name" value="INTEGRAL MEMBRANE PROTEIN-RELATED"/>
    <property type="match status" value="1"/>
</dbReference>
<dbReference type="STRING" id="1548.CSCA_2408"/>
<dbReference type="Proteomes" id="UP000033115">
    <property type="component" value="Chromosome"/>
</dbReference>
<feature type="transmembrane region" description="Helical" evidence="1">
    <location>
        <begin position="217"/>
        <end position="238"/>
    </location>
</feature>
<protein>
    <submittedName>
        <fullName evidence="2">ABC transporter permease</fullName>
    </submittedName>
</protein>
<keyword evidence="3" id="KW-1185">Reference proteome</keyword>
<evidence type="ECO:0000313" key="2">
    <source>
        <dbReference type="EMBL" id="AKA69533.1"/>
    </source>
</evidence>
<dbReference type="AlphaFoldDB" id="A0A0E3K118"/>
<gene>
    <name evidence="2" type="ORF">CSCA_2408</name>
</gene>
<keyword evidence="1" id="KW-0472">Membrane</keyword>
<feature type="transmembrane region" description="Helical" evidence="1">
    <location>
        <begin position="143"/>
        <end position="163"/>
    </location>
</feature>
<dbReference type="KEGG" id="csq:CSCA_2408"/>
<feature type="transmembrane region" description="Helical" evidence="1">
    <location>
        <begin position="20"/>
        <end position="39"/>
    </location>
</feature>
<feature type="transmembrane region" description="Helical" evidence="1">
    <location>
        <begin position="59"/>
        <end position="81"/>
    </location>
</feature>
<sequence>MKNVFKVELLKLRHSKILNIVMFLPLFFVILGFTNFLRYRELFTEKGQNVWSQVYTQSSMFYGLFLIALFITIIIAVLVRIENAEDNFKRILTLPIKRSDIYIAKLVVVCGIVALNLIIFMLLTIFVGMIMAPSNQSMPMELIYSPMLCIVASLPVIGIQYYLSMKFKNIAVPLGIGLAFSIPALLINNTKYWMLFPWAYPGRVLLNAGGISFDCPIYIYIISVIVFIFFTIVGLYEFNNRDV</sequence>
<dbReference type="Pfam" id="PF12730">
    <property type="entry name" value="ABC2_membrane_4"/>
    <property type="match status" value="1"/>
</dbReference>
<feature type="transmembrane region" description="Helical" evidence="1">
    <location>
        <begin position="102"/>
        <end position="131"/>
    </location>
</feature>
<dbReference type="EMBL" id="CP009933">
    <property type="protein sequence ID" value="AKA69533.1"/>
    <property type="molecule type" value="Genomic_DNA"/>
</dbReference>
<reference evidence="2 3" key="1">
    <citation type="journal article" date="2015" name="J. Biotechnol.">
        <title>Complete genome sequence of a malodorant-producing acetogen, Clostridium scatologenes ATCC 25775(T).</title>
        <authorList>
            <person name="Zhu Z."/>
            <person name="Guo T."/>
            <person name="Zheng H."/>
            <person name="Song T."/>
            <person name="Ouyang P."/>
            <person name="Xie J."/>
        </authorList>
    </citation>
    <scope>NUCLEOTIDE SEQUENCE [LARGE SCALE GENOMIC DNA]</scope>
    <source>
        <strain evidence="2 3">ATCC 25775</strain>
    </source>
</reference>
<keyword evidence="1" id="KW-0812">Transmembrane</keyword>
<dbReference type="PANTHER" id="PTHR37305:SF1">
    <property type="entry name" value="MEMBRANE PROTEIN"/>
    <property type="match status" value="1"/>
</dbReference>
<dbReference type="HOGENOM" id="CLU_086622_5_0_9"/>